<proteinExistence type="predicted"/>
<dbReference type="EMBL" id="VSSQ01037376">
    <property type="protein sequence ID" value="MPM90047.1"/>
    <property type="molecule type" value="Genomic_DNA"/>
</dbReference>
<accession>A0A645DL88</accession>
<evidence type="ECO:0000313" key="1">
    <source>
        <dbReference type="EMBL" id="MPM90047.1"/>
    </source>
</evidence>
<gene>
    <name evidence="1" type="ORF">SDC9_137163</name>
</gene>
<dbReference type="AlphaFoldDB" id="A0A645DL88"/>
<protein>
    <submittedName>
        <fullName evidence="1">Uncharacterized protein</fullName>
    </submittedName>
</protein>
<name>A0A645DL88_9ZZZZ</name>
<sequence length="128" mass="13623">MGTARFPLKKDKAIGNFTLLKRLYIAAATSPAKIPIKTFLLLIAPNAMFTCSTSTFVNNATDALLTKVIGVKKATNPAKAEEPSLSFDIPNAKPTANNNPKLSKIVLPALIKKAAKILLPPQPLGSIQ</sequence>
<comment type="caution">
    <text evidence="1">The sequence shown here is derived from an EMBL/GenBank/DDBJ whole genome shotgun (WGS) entry which is preliminary data.</text>
</comment>
<reference evidence="1" key="1">
    <citation type="submission" date="2019-08" db="EMBL/GenBank/DDBJ databases">
        <authorList>
            <person name="Kucharzyk K."/>
            <person name="Murdoch R.W."/>
            <person name="Higgins S."/>
            <person name="Loffler F."/>
        </authorList>
    </citation>
    <scope>NUCLEOTIDE SEQUENCE</scope>
</reference>
<organism evidence="1">
    <name type="scientific">bioreactor metagenome</name>
    <dbReference type="NCBI Taxonomy" id="1076179"/>
    <lineage>
        <taxon>unclassified sequences</taxon>
        <taxon>metagenomes</taxon>
        <taxon>ecological metagenomes</taxon>
    </lineage>
</organism>